<keyword evidence="6" id="KW-0808">Transferase</keyword>
<comment type="subcellular location">
    <subcellularLocation>
        <location evidence="2 16">Golgi apparatus membrane</location>
        <topology evidence="2 16">Single-pass type II membrane protein</topology>
    </subcellularLocation>
</comment>
<name>A0A401NGP0_SCYTO</name>
<dbReference type="Proteomes" id="UP000288216">
    <property type="component" value="Unassembled WGS sequence"/>
</dbReference>
<dbReference type="FunFam" id="3.90.550.50:FF:000010">
    <property type="entry name" value="Hexosyltransferase"/>
    <property type="match status" value="1"/>
</dbReference>
<dbReference type="InterPro" id="IPR002659">
    <property type="entry name" value="Glyco_trans_31"/>
</dbReference>
<keyword evidence="11" id="KW-0472">Membrane</keyword>
<evidence type="ECO:0000256" key="12">
    <source>
        <dbReference type="ARBA" id="ARBA00023180"/>
    </source>
</evidence>
<evidence type="ECO:0000256" key="13">
    <source>
        <dbReference type="ARBA" id="ARBA00023211"/>
    </source>
</evidence>
<evidence type="ECO:0000256" key="5">
    <source>
        <dbReference type="ARBA" id="ARBA00022676"/>
    </source>
</evidence>
<evidence type="ECO:0000256" key="4">
    <source>
        <dbReference type="ARBA" id="ARBA00008661"/>
    </source>
</evidence>
<dbReference type="STRING" id="75743.A0A401NGP0"/>
<proteinExistence type="inferred from homology"/>
<evidence type="ECO:0000313" key="17">
    <source>
        <dbReference type="EMBL" id="GCB59934.1"/>
    </source>
</evidence>
<dbReference type="Pfam" id="PF01762">
    <property type="entry name" value="Galactosyl_T"/>
    <property type="match status" value="1"/>
</dbReference>
<dbReference type="GO" id="GO:0006493">
    <property type="term" value="P:protein O-linked glycosylation"/>
    <property type="evidence" value="ECO:0007669"/>
    <property type="project" value="TreeGrafter"/>
</dbReference>
<organism evidence="17 18">
    <name type="scientific">Scyliorhinus torazame</name>
    <name type="common">Cloudy catshark</name>
    <name type="synonym">Catulus torazame</name>
    <dbReference type="NCBI Taxonomy" id="75743"/>
    <lineage>
        <taxon>Eukaryota</taxon>
        <taxon>Metazoa</taxon>
        <taxon>Chordata</taxon>
        <taxon>Craniata</taxon>
        <taxon>Vertebrata</taxon>
        <taxon>Chondrichthyes</taxon>
        <taxon>Elasmobranchii</taxon>
        <taxon>Galeomorphii</taxon>
        <taxon>Galeoidea</taxon>
        <taxon>Carcharhiniformes</taxon>
        <taxon>Scyliorhinidae</taxon>
        <taxon>Scyliorhinus</taxon>
    </lineage>
</organism>
<dbReference type="EC" id="2.4.1.-" evidence="16"/>
<keyword evidence="5 16" id="KW-0328">Glycosyltransferase</keyword>
<evidence type="ECO:0000256" key="1">
    <source>
        <dbReference type="ARBA" id="ARBA00001936"/>
    </source>
</evidence>
<dbReference type="Gene3D" id="3.90.550.50">
    <property type="match status" value="1"/>
</dbReference>
<keyword evidence="7" id="KW-0812">Transmembrane</keyword>
<dbReference type="OMA" id="LQWDFHE"/>
<keyword evidence="12" id="KW-0325">Glycoprotein</keyword>
<dbReference type="PANTHER" id="PTHR11214">
    <property type="entry name" value="BETA-1,3-N-ACETYLGLUCOSAMINYLTRANSFERASE"/>
    <property type="match status" value="1"/>
</dbReference>
<comment type="pathway">
    <text evidence="3">Protein modification; protein glycosylation.</text>
</comment>
<evidence type="ECO:0000256" key="16">
    <source>
        <dbReference type="RuleBase" id="RU363063"/>
    </source>
</evidence>
<gene>
    <name evidence="17" type="ORF">scyTo_0014078</name>
</gene>
<evidence type="ECO:0000256" key="8">
    <source>
        <dbReference type="ARBA" id="ARBA00022968"/>
    </source>
</evidence>
<keyword evidence="10 16" id="KW-0333">Golgi apparatus</keyword>
<comment type="caution">
    <text evidence="17">The sequence shown here is derived from an EMBL/GenBank/DDBJ whole genome shotgun (WGS) entry which is preliminary data.</text>
</comment>
<dbReference type="GO" id="GO:0030311">
    <property type="term" value="P:poly-N-acetyllactosamine biosynthetic process"/>
    <property type="evidence" value="ECO:0007669"/>
    <property type="project" value="TreeGrafter"/>
</dbReference>
<dbReference type="PANTHER" id="PTHR11214:SF87">
    <property type="entry name" value="UDP-GLCNAC:BETAGAL BETA-1,3-N-ACETYLGLUCOSAMINYLTRANSFERASE 8"/>
    <property type="match status" value="1"/>
</dbReference>
<dbReference type="EMBL" id="BFAA01007420">
    <property type="protein sequence ID" value="GCB59934.1"/>
    <property type="molecule type" value="Genomic_DNA"/>
</dbReference>
<evidence type="ECO:0000313" key="18">
    <source>
        <dbReference type="Proteomes" id="UP000288216"/>
    </source>
</evidence>
<comment type="catalytic activity">
    <reaction evidence="14">
        <text>a beta-D-galactosyl-(1-&gt;4)-N-acetyl-beta-D-glucosaminyl derivative + UDP-N-acetyl-alpha-D-glucosamine = an N-acetyl-beta-D-glucosaminyl-(1-&gt;3)-beta-D-galactosyl-(1-&gt;4)-N-acetyl-beta-D-glucosaminyl derivative + UDP + H(+)</text>
        <dbReference type="Rhea" id="RHEA:14389"/>
        <dbReference type="ChEBI" id="CHEBI:15378"/>
        <dbReference type="ChEBI" id="CHEBI:57705"/>
        <dbReference type="ChEBI" id="CHEBI:58223"/>
        <dbReference type="ChEBI" id="CHEBI:133507"/>
        <dbReference type="ChEBI" id="CHEBI:134090"/>
        <dbReference type="EC" id="2.4.1.149"/>
    </reaction>
</comment>
<dbReference type="AlphaFoldDB" id="A0A401NGP0"/>
<dbReference type="OrthoDB" id="5957813at2759"/>
<reference evidence="17 18" key="1">
    <citation type="journal article" date="2018" name="Nat. Ecol. Evol.">
        <title>Shark genomes provide insights into elasmobranch evolution and the origin of vertebrates.</title>
        <authorList>
            <person name="Hara Y"/>
            <person name="Yamaguchi K"/>
            <person name="Onimaru K"/>
            <person name="Kadota M"/>
            <person name="Koyanagi M"/>
            <person name="Keeley SD"/>
            <person name="Tatsumi K"/>
            <person name="Tanaka K"/>
            <person name="Motone F"/>
            <person name="Kageyama Y"/>
            <person name="Nozu R"/>
            <person name="Adachi N"/>
            <person name="Nishimura O"/>
            <person name="Nakagawa R"/>
            <person name="Tanegashima C"/>
            <person name="Kiyatake I"/>
            <person name="Matsumoto R"/>
            <person name="Murakumo K"/>
            <person name="Nishida K"/>
            <person name="Terakita A"/>
            <person name="Kuratani S"/>
            <person name="Sato K"/>
            <person name="Hyodo S Kuraku.S."/>
        </authorList>
    </citation>
    <scope>NUCLEOTIDE SEQUENCE [LARGE SCALE GENOMIC DNA]</scope>
</reference>
<evidence type="ECO:0000256" key="10">
    <source>
        <dbReference type="ARBA" id="ARBA00023034"/>
    </source>
</evidence>
<evidence type="ECO:0000256" key="3">
    <source>
        <dbReference type="ARBA" id="ARBA00004922"/>
    </source>
</evidence>
<dbReference type="GO" id="GO:0016262">
    <property type="term" value="F:protein N-acetylglucosaminyltransferase activity"/>
    <property type="evidence" value="ECO:0007669"/>
    <property type="project" value="TreeGrafter"/>
</dbReference>
<keyword evidence="9" id="KW-1133">Transmembrane helix</keyword>
<dbReference type="GO" id="GO:0000139">
    <property type="term" value="C:Golgi membrane"/>
    <property type="evidence" value="ECO:0007669"/>
    <property type="project" value="UniProtKB-SubCell"/>
</dbReference>
<evidence type="ECO:0000256" key="2">
    <source>
        <dbReference type="ARBA" id="ARBA00004323"/>
    </source>
</evidence>
<evidence type="ECO:0000256" key="11">
    <source>
        <dbReference type="ARBA" id="ARBA00023136"/>
    </source>
</evidence>
<keyword evidence="18" id="KW-1185">Reference proteome</keyword>
<accession>A0A401NGP0</accession>
<keyword evidence="13" id="KW-0464">Manganese</keyword>
<protein>
    <recommendedName>
        <fullName evidence="16">Hexosyltransferase</fullName>
        <ecNumber evidence="16">2.4.1.-</ecNumber>
    </recommendedName>
</protein>
<evidence type="ECO:0000256" key="7">
    <source>
        <dbReference type="ARBA" id="ARBA00022692"/>
    </source>
</evidence>
<evidence type="ECO:0000256" key="6">
    <source>
        <dbReference type="ARBA" id="ARBA00022679"/>
    </source>
</evidence>
<keyword evidence="8" id="KW-0735">Signal-anchor</keyword>
<comment type="subunit">
    <text evidence="15">Interacts with B3GNT8; this interaction greatly increases B3GNT2 catalytic activity, independently of B3GNT8 enzymatic activity.</text>
</comment>
<dbReference type="GO" id="GO:0008532">
    <property type="term" value="F:N-acetyllactosaminide beta-1,3-N-acetylglucosaminyltransferase activity"/>
    <property type="evidence" value="ECO:0007669"/>
    <property type="project" value="UniProtKB-EC"/>
</dbReference>
<evidence type="ECO:0000256" key="9">
    <source>
        <dbReference type="ARBA" id="ARBA00022989"/>
    </source>
</evidence>
<evidence type="ECO:0000256" key="14">
    <source>
        <dbReference type="ARBA" id="ARBA00050470"/>
    </source>
</evidence>
<evidence type="ECO:0000256" key="15">
    <source>
        <dbReference type="ARBA" id="ARBA00065824"/>
    </source>
</evidence>
<comment type="cofactor">
    <cofactor evidence="1">
        <name>Mn(2+)</name>
        <dbReference type="ChEBI" id="CHEBI:29035"/>
    </cofactor>
</comment>
<comment type="similarity">
    <text evidence="4 16">Belongs to the glycosyltransferase 31 family.</text>
</comment>
<sequence>MRFSKLRGAVLGLLGLGMLHILLSWHSKERRKVPVQRAQNSTYGLNVTSAFMPTNQSGISLINISSNFKKFIPVKNSFWNHRQHQMFQLLDRLLLNGTSLYSPSQNCTVAMMEAEVINAYSYSESHGDFLRYMNCKDYPQQIDHPDKCDGGIFLLLAIKSLAANFERRQAVRETWGQEKTLGGFRIRTVFLLGSASGAGQGPDLWRLLDFEDHLYGDLLQWEFKDTLFNLTLKDYLFLKWATVRCPHAQYIFKGDDDVFLNMPVLVKYLKSLDANQSNKLYVGQTILNASPLRDKKSKYSIPVSFYDGAYPAYAGGGGFLYSGNLVRSLYVVSHYIPFFPIDDVFTGMCFSALGINSLHHAGFQTFDIQAKHRNNPCAHTGLILVHQRSPLQTTRLWRALQSSDLKC</sequence>